<dbReference type="AlphaFoldDB" id="A0A0Z8MB05"/>
<organism evidence="1 2">
    <name type="scientific">Streptococcus suis</name>
    <dbReference type="NCBI Taxonomy" id="1307"/>
    <lineage>
        <taxon>Bacteria</taxon>
        <taxon>Bacillati</taxon>
        <taxon>Bacillota</taxon>
        <taxon>Bacilli</taxon>
        <taxon>Lactobacillales</taxon>
        <taxon>Streptococcaceae</taxon>
        <taxon>Streptococcus</taxon>
    </lineage>
</organism>
<dbReference type="Proteomes" id="UP000073388">
    <property type="component" value="Unassembled WGS sequence"/>
</dbReference>
<dbReference type="EMBL" id="FIIX01000022">
    <property type="protein sequence ID" value="CYW05750.1"/>
    <property type="molecule type" value="Genomic_DNA"/>
</dbReference>
<gene>
    <name evidence="1" type="ORF">ERS132461_01170</name>
</gene>
<accession>A0A0Z8MB05</accession>
<reference evidence="1 2" key="1">
    <citation type="submission" date="2016-02" db="EMBL/GenBank/DDBJ databases">
        <authorList>
            <consortium name="Pathogen Informatics"/>
        </authorList>
    </citation>
    <scope>NUCLEOTIDE SEQUENCE [LARGE SCALE GENOMIC DNA]</scope>
    <source>
        <strain evidence="1 2">LSS99</strain>
    </source>
</reference>
<name>A0A0Z8MB05_STRSU</name>
<dbReference type="Gene3D" id="3.40.50.2300">
    <property type="match status" value="1"/>
</dbReference>
<evidence type="ECO:0000313" key="1">
    <source>
        <dbReference type="EMBL" id="CYW05750.1"/>
    </source>
</evidence>
<protein>
    <submittedName>
        <fullName evidence="1">RevS</fullName>
    </submittedName>
</protein>
<sequence>MLNIFVLEDDFFQQSRLENAIRRCVEETSVRYKFLEVFGKPNQLLESIEEAGNHQFFFRY</sequence>
<proteinExistence type="predicted"/>
<evidence type="ECO:0000313" key="2">
    <source>
        <dbReference type="Proteomes" id="UP000073388"/>
    </source>
</evidence>